<dbReference type="Pfam" id="PF00400">
    <property type="entry name" value="WD40"/>
    <property type="match status" value="2"/>
</dbReference>
<accession>A0A7J0FSC7</accession>
<dbReference type="AlphaFoldDB" id="A0A7J0FSC7"/>
<feature type="compositionally biased region" description="Acidic residues" evidence="11">
    <location>
        <begin position="12"/>
        <end position="28"/>
    </location>
</feature>
<keyword evidence="6" id="KW-0833">Ubl conjugation pathway</keyword>
<dbReference type="Proteomes" id="UP000585474">
    <property type="component" value="Unassembled WGS sequence"/>
</dbReference>
<keyword evidence="13" id="KW-1185">Reference proteome</keyword>
<dbReference type="OrthoDB" id="9890280at2759"/>
<dbReference type="InterPro" id="IPR033312">
    <property type="entry name" value="DDB2"/>
</dbReference>
<evidence type="ECO:0000256" key="8">
    <source>
        <dbReference type="ARBA" id="ARBA00023204"/>
    </source>
</evidence>
<evidence type="ECO:0000256" key="1">
    <source>
        <dbReference type="ARBA" id="ARBA00004123"/>
    </source>
</evidence>
<dbReference type="EMBL" id="BJWL01000015">
    <property type="protein sequence ID" value="GFZ01609.1"/>
    <property type="molecule type" value="Genomic_DNA"/>
</dbReference>
<feature type="repeat" description="WD" evidence="10">
    <location>
        <begin position="424"/>
        <end position="457"/>
    </location>
</feature>
<dbReference type="Gene3D" id="2.130.10.10">
    <property type="entry name" value="YVTN repeat-like/Quinoprotein amine dehydrogenase"/>
    <property type="match status" value="1"/>
</dbReference>
<proteinExistence type="inferred from homology"/>
<feature type="compositionally biased region" description="Basic residues" evidence="11">
    <location>
        <begin position="605"/>
        <end position="614"/>
    </location>
</feature>
<dbReference type="PANTHER" id="PTHR15169:SF0">
    <property type="entry name" value="DNA DAMAGE-BINDING PROTEIN 2"/>
    <property type="match status" value="1"/>
</dbReference>
<evidence type="ECO:0000313" key="13">
    <source>
        <dbReference type="Proteomes" id="UP000585474"/>
    </source>
</evidence>
<evidence type="ECO:0000256" key="5">
    <source>
        <dbReference type="ARBA" id="ARBA00022763"/>
    </source>
</evidence>
<protein>
    <submittedName>
        <fullName evidence="12">Damaged DNA binding 2</fullName>
    </submittedName>
</protein>
<keyword evidence="3 10" id="KW-0853">WD repeat</keyword>
<evidence type="ECO:0000256" key="6">
    <source>
        <dbReference type="ARBA" id="ARBA00022786"/>
    </source>
</evidence>
<dbReference type="GO" id="GO:0003684">
    <property type="term" value="F:damaged DNA binding"/>
    <property type="evidence" value="ECO:0007669"/>
    <property type="project" value="InterPro"/>
</dbReference>
<dbReference type="GO" id="GO:0009411">
    <property type="term" value="P:response to UV"/>
    <property type="evidence" value="ECO:0007669"/>
    <property type="project" value="TreeGrafter"/>
</dbReference>
<dbReference type="GO" id="GO:0006281">
    <property type="term" value="P:DNA repair"/>
    <property type="evidence" value="ECO:0007669"/>
    <property type="project" value="UniProtKB-KW"/>
</dbReference>
<dbReference type="GO" id="GO:0080008">
    <property type="term" value="C:Cul4-RING E3 ubiquitin ligase complex"/>
    <property type="evidence" value="ECO:0007669"/>
    <property type="project" value="InterPro"/>
</dbReference>
<comment type="similarity">
    <text evidence="2">Belongs to the WD repeat DDB2/WDR76 family.</text>
</comment>
<name>A0A7J0FSC7_9ERIC</name>
<feature type="region of interest" description="Disordered" evidence="11">
    <location>
        <begin position="576"/>
        <end position="614"/>
    </location>
</feature>
<comment type="subcellular location">
    <subcellularLocation>
        <location evidence="1">Nucleus</location>
    </subcellularLocation>
</comment>
<feature type="region of interest" description="Disordered" evidence="11">
    <location>
        <begin position="1"/>
        <end position="37"/>
    </location>
</feature>
<evidence type="ECO:0000256" key="11">
    <source>
        <dbReference type="SAM" id="MobiDB-lite"/>
    </source>
</evidence>
<dbReference type="PROSITE" id="PS50082">
    <property type="entry name" value="WD_REPEATS_2"/>
    <property type="match status" value="2"/>
</dbReference>
<feature type="repeat" description="WD" evidence="10">
    <location>
        <begin position="238"/>
        <end position="271"/>
    </location>
</feature>
<evidence type="ECO:0000256" key="2">
    <source>
        <dbReference type="ARBA" id="ARBA00005434"/>
    </source>
</evidence>
<evidence type="ECO:0000256" key="4">
    <source>
        <dbReference type="ARBA" id="ARBA00022737"/>
    </source>
</evidence>
<dbReference type="InterPro" id="IPR015943">
    <property type="entry name" value="WD40/YVTN_repeat-like_dom_sf"/>
</dbReference>
<evidence type="ECO:0000256" key="7">
    <source>
        <dbReference type="ARBA" id="ARBA00023125"/>
    </source>
</evidence>
<keyword evidence="4" id="KW-0677">Repeat</keyword>
<keyword evidence="9" id="KW-0539">Nucleus</keyword>
<evidence type="ECO:0000256" key="9">
    <source>
        <dbReference type="ARBA" id="ARBA00023242"/>
    </source>
</evidence>
<dbReference type="SMART" id="SM00320">
    <property type="entry name" value="WD40"/>
    <property type="match status" value="5"/>
</dbReference>
<evidence type="ECO:0000256" key="3">
    <source>
        <dbReference type="ARBA" id="ARBA00022574"/>
    </source>
</evidence>
<comment type="caution">
    <text evidence="12">The sequence shown here is derived from an EMBL/GenBank/DDBJ whole genome shotgun (WGS) entry which is preliminary data.</text>
</comment>
<dbReference type="PANTHER" id="PTHR15169">
    <property type="entry name" value="DAMAGE-SPECIFIC DNA BINDING PROTEIN 2"/>
    <property type="match status" value="1"/>
</dbReference>
<organism evidence="12 13">
    <name type="scientific">Actinidia rufa</name>
    <dbReference type="NCBI Taxonomy" id="165716"/>
    <lineage>
        <taxon>Eukaryota</taxon>
        <taxon>Viridiplantae</taxon>
        <taxon>Streptophyta</taxon>
        <taxon>Embryophyta</taxon>
        <taxon>Tracheophyta</taxon>
        <taxon>Spermatophyta</taxon>
        <taxon>Magnoliopsida</taxon>
        <taxon>eudicotyledons</taxon>
        <taxon>Gunneridae</taxon>
        <taxon>Pentapetalae</taxon>
        <taxon>asterids</taxon>
        <taxon>Ericales</taxon>
        <taxon>Actinidiaceae</taxon>
        <taxon>Actinidia</taxon>
    </lineage>
</organism>
<dbReference type="SUPFAM" id="SSF50978">
    <property type="entry name" value="WD40 repeat-like"/>
    <property type="match status" value="1"/>
</dbReference>
<dbReference type="InterPro" id="IPR036322">
    <property type="entry name" value="WD40_repeat_dom_sf"/>
</dbReference>
<dbReference type="GO" id="GO:0005634">
    <property type="term" value="C:nucleus"/>
    <property type="evidence" value="ECO:0007669"/>
    <property type="project" value="UniProtKB-SubCell"/>
</dbReference>
<dbReference type="InterPro" id="IPR001680">
    <property type="entry name" value="WD40_rpt"/>
</dbReference>
<keyword evidence="7" id="KW-0238">DNA-binding</keyword>
<evidence type="ECO:0000313" key="12">
    <source>
        <dbReference type="EMBL" id="GFZ01609.1"/>
    </source>
</evidence>
<gene>
    <name evidence="12" type="ORF">Acr_15g0002180</name>
</gene>
<keyword evidence="8" id="KW-0234">DNA repair</keyword>
<keyword evidence="5" id="KW-0227">DNA damage</keyword>
<reference evidence="12 13" key="1">
    <citation type="submission" date="2019-07" db="EMBL/GenBank/DDBJ databases">
        <title>De Novo Assembly of kiwifruit Actinidia rufa.</title>
        <authorList>
            <person name="Sugita-Konishi S."/>
            <person name="Sato K."/>
            <person name="Mori E."/>
            <person name="Abe Y."/>
            <person name="Kisaki G."/>
            <person name="Hamano K."/>
            <person name="Suezawa K."/>
            <person name="Otani M."/>
            <person name="Fukuda T."/>
            <person name="Manabe T."/>
            <person name="Gomi K."/>
            <person name="Tabuchi M."/>
            <person name="Akimitsu K."/>
            <person name="Kataoka I."/>
        </authorList>
    </citation>
    <scope>NUCLEOTIDE SEQUENCE [LARGE SCALE GENOMIC DNA]</scope>
    <source>
        <strain evidence="13">cv. Fuchu</strain>
    </source>
</reference>
<sequence>MSFLNVVIERDTDSEESSSEDEPEDEEGSDAKAIEEVDEDEVVERVVEEVSAAKKRDKAPITISLKKVCKVCKRTGHEAGFKGATYVDCPMKPCFLCKMPVYPNYIGCPMKPCFLCKMPGKSFVVYFIACDLGTYIDCLMKPCFLCKMPGKSFVVYFIACDLGLLLLDTHYWVLGTGNEGHTTMTCPHRIATEHGVIPAPHRTTHNSLDYVFERQLRPGIAKIKPAFVIPDEVNCAVIRYHSRRVTCLEFHPTNNNILLSGDKKGQLGVWDYVKVHEKIVYGNVHGCILNNMKFNSTNDGTVYTASSDGTVGCTDLETGISLSLMNLNPGGWQGPSSWRMLYGLDVNLEKGLLLVADNFGFLYLLDMRSNNKIGEATLIHKKGSKVVGLHCNPVQPDLLLSCGNDHFARIWDMRQLQAGSSLCNLAHGRVVNSAYFSPQSGSKILTTSQDNRLRVWDSIFGNLDSPSREIVHSHDFNRHLTPFRAEWDPKVIPCLFVLRNAFTYISTGQLISEVTEPNITTISPVNKLHPRDDVLASGSSRSIFIWRPKENSEIVQPKDETKIIVCGRAEKKLKMKFEGESDDSDNDNFTIKGKNSKSGKSAPKSSRRSLKGKR</sequence>
<evidence type="ECO:0000256" key="10">
    <source>
        <dbReference type="PROSITE-ProRule" id="PRU00221"/>
    </source>
</evidence>
<dbReference type="PROSITE" id="PS50294">
    <property type="entry name" value="WD_REPEATS_REGION"/>
    <property type="match status" value="2"/>
</dbReference>